<dbReference type="InterPro" id="IPR027417">
    <property type="entry name" value="P-loop_NTPase"/>
</dbReference>
<proteinExistence type="predicted"/>
<organism evidence="2">
    <name type="scientific">marine sediment metagenome</name>
    <dbReference type="NCBI Taxonomy" id="412755"/>
    <lineage>
        <taxon>unclassified sequences</taxon>
        <taxon>metagenomes</taxon>
        <taxon>ecological metagenomes</taxon>
    </lineage>
</organism>
<gene>
    <name evidence="2" type="ORF">LCGC14_3109820</name>
</gene>
<dbReference type="EMBL" id="LAZR01067258">
    <property type="protein sequence ID" value="KKK51953.1"/>
    <property type="molecule type" value="Genomic_DNA"/>
</dbReference>
<comment type="caution">
    <text evidence="2">The sequence shown here is derived from an EMBL/GenBank/DDBJ whole genome shotgun (WGS) entry which is preliminary data.</text>
</comment>
<dbReference type="SUPFAM" id="SSF52540">
    <property type="entry name" value="P-loop containing nucleoside triphosphate hydrolases"/>
    <property type="match status" value="1"/>
</dbReference>
<dbReference type="Pfam" id="PF00154">
    <property type="entry name" value="RecA_N"/>
    <property type="match status" value="1"/>
</dbReference>
<dbReference type="InterPro" id="IPR049428">
    <property type="entry name" value="RecA-like_N"/>
</dbReference>
<dbReference type="Gene3D" id="3.40.50.300">
    <property type="entry name" value="P-loop containing nucleotide triphosphate hydrolases"/>
    <property type="match status" value="1"/>
</dbReference>
<feature type="domain" description="RecA-like N-terminal" evidence="1">
    <location>
        <begin position="51"/>
        <end position="158"/>
    </location>
</feature>
<accession>A0A0F8W5W5</accession>
<feature type="non-terminal residue" evidence="2">
    <location>
        <position position="1"/>
    </location>
</feature>
<dbReference type="AlphaFoldDB" id="A0A0F8W5W5"/>
<evidence type="ECO:0000259" key="1">
    <source>
        <dbReference type="Pfam" id="PF00154"/>
    </source>
</evidence>
<protein>
    <recommendedName>
        <fullName evidence="1">RecA-like N-terminal domain-containing protein</fullName>
    </recommendedName>
</protein>
<evidence type="ECO:0000313" key="2">
    <source>
        <dbReference type="EMBL" id="KKK51953.1"/>
    </source>
</evidence>
<sequence length="199" mass="21861">GTIYIADLEGTIDKDYIKEVVENAGFTGTVRVADYTEVKRGKTVLRTHEAQTQEAIDSLLEPEVNAIVVDSIGSFVAIMEGAKDLGERSVGQRAKTIADASRRIASRLRIADDPKLVFFINHVHEKIGGRHSGWVTPGGVTKNYAANVRVWLQRIDSKVPEGRGNFLAEARIQKLKFGGTHAGRKGLIYFIPGFGVSRR</sequence>
<reference evidence="2" key="1">
    <citation type="journal article" date="2015" name="Nature">
        <title>Complex archaea that bridge the gap between prokaryotes and eukaryotes.</title>
        <authorList>
            <person name="Spang A."/>
            <person name="Saw J.H."/>
            <person name="Jorgensen S.L."/>
            <person name="Zaremba-Niedzwiedzka K."/>
            <person name="Martijn J."/>
            <person name="Lind A.E."/>
            <person name="van Eijk R."/>
            <person name="Schleper C."/>
            <person name="Guy L."/>
            <person name="Ettema T.J."/>
        </authorList>
    </citation>
    <scope>NUCLEOTIDE SEQUENCE</scope>
</reference>
<name>A0A0F8W5W5_9ZZZZ</name>